<evidence type="ECO:0000313" key="3">
    <source>
        <dbReference type="Proteomes" id="UP000467260"/>
    </source>
</evidence>
<keyword evidence="1" id="KW-0472">Membrane</keyword>
<protein>
    <submittedName>
        <fullName evidence="2">Uncharacterized protein</fullName>
    </submittedName>
</protein>
<keyword evidence="1" id="KW-0812">Transmembrane</keyword>
<feature type="transmembrane region" description="Helical" evidence="1">
    <location>
        <begin position="204"/>
        <end position="224"/>
    </location>
</feature>
<keyword evidence="1" id="KW-1133">Transmembrane helix</keyword>
<reference evidence="2 3" key="1">
    <citation type="journal article" date="2019" name="Emerg. Microbes Infect.">
        <title>Comprehensive subspecies identification of 175 nontuberculous mycobacteria species based on 7547 genomic profiles.</title>
        <authorList>
            <person name="Matsumoto Y."/>
            <person name="Kinjo T."/>
            <person name="Motooka D."/>
            <person name="Nabeya D."/>
            <person name="Jung N."/>
            <person name="Uechi K."/>
            <person name="Horii T."/>
            <person name="Iida T."/>
            <person name="Fujita J."/>
            <person name="Nakamura S."/>
        </authorList>
    </citation>
    <scope>NUCLEOTIDE SEQUENCE [LARGE SCALE GENOMIC DNA]</scope>
    <source>
        <strain evidence="2 3">JCM 13571</strain>
    </source>
</reference>
<feature type="transmembrane region" description="Helical" evidence="1">
    <location>
        <begin position="106"/>
        <end position="128"/>
    </location>
</feature>
<feature type="transmembrane region" description="Helical" evidence="1">
    <location>
        <begin position="177"/>
        <end position="198"/>
    </location>
</feature>
<proteinExistence type="predicted"/>
<dbReference type="AlphaFoldDB" id="A0A7I7XAD5"/>
<gene>
    <name evidence="2" type="ORF">MHIB_37260</name>
</gene>
<evidence type="ECO:0000256" key="1">
    <source>
        <dbReference type="SAM" id="Phobius"/>
    </source>
</evidence>
<evidence type="ECO:0000313" key="2">
    <source>
        <dbReference type="EMBL" id="BBZ25308.1"/>
    </source>
</evidence>
<feature type="transmembrane region" description="Helical" evidence="1">
    <location>
        <begin position="71"/>
        <end position="94"/>
    </location>
</feature>
<feature type="transmembrane region" description="Helical" evidence="1">
    <location>
        <begin position="33"/>
        <end position="51"/>
    </location>
</feature>
<organism evidence="2 3">
    <name type="scientific">Mycolicibacter hiberniae</name>
    <dbReference type="NCBI Taxonomy" id="29314"/>
    <lineage>
        <taxon>Bacteria</taxon>
        <taxon>Bacillati</taxon>
        <taxon>Actinomycetota</taxon>
        <taxon>Actinomycetes</taxon>
        <taxon>Mycobacteriales</taxon>
        <taxon>Mycobacteriaceae</taxon>
        <taxon>Mycolicibacter</taxon>
    </lineage>
</organism>
<dbReference type="EMBL" id="AP022609">
    <property type="protein sequence ID" value="BBZ25308.1"/>
    <property type="molecule type" value="Genomic_DNA"/>
</dbReference>
<dbReference type="KEGG" id="mhib:MHIB_37260"/>
<keyword evidence="3" id="KW-1185">Reference proteome</keyword>
<feature type="transmembrane region" description="Helical" evidence="1">
    <location>
        <begin position="140"/>
        <end position="165"/>
    </location>
</feature>
<accession>A0A7I7XAD5</accession>
<name>A0A7I7XAD5_9MYCO</name>
<dbReference type="RefSeq" id="WP_234808955.1">
    <property type="nucleotide sequence ID" value="NZ_AP022609.1"/>
</dbReference>
<sequence length="255" mass="28197">MLTSAITAATLMIVGYCLWVRRDTWRSRWEAGATFAIAMEGCALFLLTPWVGTQLGPALHGLFGLWYVQQLAGWLCLIAGVIGNIYHMLVRLTAPPHVWPIMRKHLLMPVGLGVAVMLVAFVSSPLTFEPDMLTRQTGDRWLTVFAVTTCTLLTFLTGYVGRLMWSLRRDQRARTTLVLYSTAMGFAVAGGVVAIVSICLGRFGGPAILVCVSLSVAVFAYGLARSWQAKNAWFRPNLRRDEPCVRPKGFEPPTF</sequence>
<dbReference type="Proteomes" id="UP000467260">
    <property type="component" value="Chromosome"/>
</dbReference>